<dbReference type="AlphaFoldDB" id="T1GN52"/>
<dbReference type="EMBL" id="CAQQ02200188">
    <property type="status" value="NOT_ANNOTATED_CDS"/>
    <property type="molecule type" value="Genomic_DNA"/>
</dbReference>
<protein>
    <submittedName>
        <fullName evidence="1">Uncharacterized protein</fullName>
    </submittedName>
</protein>
<reference evidence="1" key="2">
    <citation type="submission" date="2015-06" db="UniProtKB">
        <authorList>
            <consortium name="EnsemblMetazoa"/>
        </authorList>
    </citation>
    <scope>IDENTIFICATION</scope>
</reference>
<sequence>MSLGRVPNRSIALNSSFFCGVSYVDEDSQGWTLSVIYKNGVHSCFVTSHDSSELHFLLQLSLNFEEK</sequence>
<organism evidence="1 2">
    <name type="scientific">Megaselia scalaris</name>
    <name type="common">Humpbacked fly</name>
    <name type="synonym">Phora scalaris</name>
    <dbReference type="NCBI Taxonomy" id="36166"/>
    <lineage>
        <taxon>Eukaryota</taxon>
        <taxon>Metazoa</taxon>
        <taxon>Ecdysozoa</taxon>
        <taxon>Arthropoda</taxon>
        <taxon>Hexapoda</taxon>
        <taxon>Insecta</taxon>
        <taxon>Pterygota</taxon>
        <taxon>Neoptera</taxon>
        <taxon>Endopterygota</taxon>
        <taxon>Diptera</taxon>
        <taxon>Brachycera</taxon>
        <taxon>Muscomorpha</taxon>
        <taxon>Platypezoidea</taxon>
        <taxon>Phoridae</taxon>
        <taxon>Megaseliini</taxon>
        <taxon>Megaselia</taxon>
    </lineage>
</organism>
<dbReference type="Proteomes" id="UP000015102">
    <property type="component" value="Unassembled WGS sequence"/>
</dbReference>
<dbReference type="HOGENOM" id="CLU_2815388_0_0_1"/>
<evidence type="ECO:0000313" key="2">
    <source>
        <dbReference type="Proteomes" id="UP000015102"/>
    </source>
</evidence>
<name>T1GN52_MEGSC</name>
<accession>T1GN52</accession>
<proteinExistence type="predicted"/>
<dbReference type="EnsemblMetazoa" id="MESCA004994-RA">
    <property type="protein sequence ID" value="MESCA004994-PA"/>
    <property type="gene ID" value="MESCA004994"/>
</dbReference>
<reference evidence="2" key="1">
    <citation type="submission" date="2013-02" db="EMBL/GenBank/DDBJ databases">
        <authorList>
            <person name="Hughes D."/>
        </authorList>
    </citation>
    <scope>NUCLEOTIDE SEQUENCE</scope>
    <source>
        <strain>Durham</strain>
        <strain evidence="2">NC isolate 2 -- Noor lab</strain>
    </source>
</reference>
<keyword evidence="2" id="KW-1185">Reference proteome</keyword>
<evidence type="ECO:0000313" key="1">
    <source>
        <dbReference type="EnsemblMetazoa" id="MESCA004994-PA"/>
    </source>
</evidence>